<keyword evidence="1" id="KW-0732">Signal</keyword>
<evidence type="ECO:0000259" key="3">
    <source>
        <dbReference type="Pfam" id="PF14508"/>
    </source>
</evidence>
<dbReference type="GO" id="GO:0030246">
    <property type="term" value="F:carbohydrate binding"/>
    <property type="evidence" value="ECO:0007669"/>
    <property type="project" value="InterPro"/>
</dbReference>
<dbReference type="Pfam" id="PF10566">
    <property type="entry name" value="Glyco_hydro_97"/>
    <property type="match status" value="1"/>
</dbReference>
<evidence type="ECO:0000259" key="4">
    <source>
        <dbReference type="Pfam" id="PF14509"/>
    </source>
</evidence>
<organism evidence="5 6">
    <name type="scientific">Rhodothermus profundi</name>
    <dbReference type="NCBI Taxonomy" id="633813"/>
    <lineage>
        <taxon>Bacteria</taxon>
        <taxon>Pseudomonadati</taxon>
        <taxon>Rhodothermota</taxon>
        <taxon>Rhodothermia</taxon>
        <taxon>Rhodothermales</taxon>
        <taxon>Rhodothermaceae</taxon>
        <taxon>Rhodothermus</taxon>
    </lineage>
</organism>
<dbReference type="InterPro" id="IPR029483">
    <property type="entry name" value="GH97_C"/>
</dbReference>
<proteinExistence type="predicted"/>
<dbReference type="InterPro" id="IPR052720">
    <property type="entry name" value="Glycosyl_hydrolase_97"/>
</dbReference>
<feature type="domain" description="Glycosyl-hydrolase 97 N-terminal" evidence="3">
    <location>
        <begin position="25"/>
        <end position="272"/>
    </location>
</feature>
<dbReference type="OrthoDB" id="57532at2"/>
<feature type="chain" id="PRO_5012884178" evidence="1">
    <location>
        <begin position="21"/>
        <end position="677"/>
    </location>
</feature>
<feature type="signal peptide" evidence="1">
    <location>
        <begin position="1"/>
        <end position="20"/>
    </location>
</feature>
<dbReference type="InterPro" id="IPR017853">
    <property type="entry name" value="GH"/>
</dbReference>
<name>A0A1M6XB93_9BACT</name>
<dbReference type="Gene3D" id="3.20.20.70">
    <property type="entry name" value="Aldolase class I"/>
    <property type="match status" value="1"/>
</dbReference>
<reference evidence="6" key="1">
    <citation type="submission" date="2016-11" db="EMBL/GenBank/DDBJ databases">
        <authorList>
            <person name="Varghese N."/>
            <person name="Submissions S."/>
        </authorList>
    </citation>
    <scope>NUCLEOTIDE SEQUENCE [LARGE SCALE GENOMIC DNA]</scope>
    <source>
        <strain evidence="6">DSM 22212</strain>
    </source>
</reference>
<dbReference type="PANTHER" id="PTHR35803:SF1">
    <property type="entry name" value="GLUCAN 1,4-ALPHA-GLUCOSIDASE SUSB"/>
    <property type="match status" value="1"/>
</dbReference>
<dbReference type="SUPFAM" id="SSF51445">
    <property type="entry name" value="(Trans)glycosidases"/>
    <property type="match status" value="1"/>
</dbReference>
<evidence type="ECO:0000313" key="5">
    <source>
        <dbReference type="EMBL" id="SHL03232.1"/>
    </source>
</evidence>
<dbReference type="Gene3D" id="2.70.98.10">
    <property type="match status" value="1"/>
</dbReference>
<evidence type="ECO:0000256" key="1">
    <source>
        <dbReference type="SAM" id="SignalP"/>
    </source>
</evidence>
<dbReference type="EMBL" id="FRAU01000010">
    <property type="protein sequence ID" value="SHL03232.1"/>
    <property type="molecule type" value="Genomic_DNA"/>
</dbReference>
<dbReference type="InterPro" id="IPR019563">
    <property type="entry name" value="GH97_catalytic"/>
</dbReference>
<dbReference type="Pfam" id="PF14508">
    <property type="entry name" value="GH97_N"/>
    <property type="match status" value="1"/>
</dbReference>
<dbReference type="InterPro" id="IPR029486">
    <property type="entry name" value="GH97_N"/>
</dbReference>
<feature type="domain" description="Glycosyl-hydrolase 97 catalytic" evidence="2">
    <location>
        <begin position="290"/>
        <end position="477"/>
    </location>
</feature>
<dbReference type="InterPro" id="IPR014718">
    <property type="entry name" value="GH-type_carb-bd"/>
</dbReference>
<sequence>MQRLWAFLLVWLSMPLGGWTQTTTVTSPDGSLVVTFRLEEGRPVYQIDRLGMPLILPSPMGFVLKEQPPLVGPFRLIGLVRDTVDTVWTQPWGEKKHIRNHYHELRLQLEETTERPRRLDLVFRVFDEGVGFRYEWPEQAYLDRFVIMDELTAFRLAGDHQAWWIPAYHPNRYEYLYRRTPISQLDTVHTPLTMETADGWFLSVHEAEVEDYATMTLAPSDSLTLEVDLVPWSDGTRVKAQTPFRSPWRVLLVGDNAGELITNYTLLNLNAPNRLGDVSWVRPAKYVGIWWEMHIGRSTWGSGPRHGATTENAKRYIDFAARHGFDAVLIEGWNVGWDGDWTQNGDKFRFTEPYPDFDIEEVARYARDRGVQLIGHHETACHITNYERQMEAAFAFYQRLGIHMVKTGYVAHGRNCIWIDEQGQVHREWHHGQFMVRHHRRVLETAARYQIAINAHEPVKDTGERRTYPNMVSREGARGQEYNAWSEDGGNPPEHTTILPFTRLLAGPMDFTPGIFDILIKDRPNNRVNTTLAKQLALYVVIYSPLQMAADLPEHYEARLDAFQFIKDVPVDWEDTRVLHARIGDYVTIVRKDRHSDDWYLGSITDEYGRTLEAPLSFLEPGRRYLAEIYRDAPDADWRTNPLALEIVRQVVDASTVLTLRLAPGGGTAIRFHPIEE</sequence>
<dbReference type="Pfam" id="PF14509">
    <property type="entry name" value="GH97_C"/>
    <property type="match status" value="1"/>
</dbReference>
<feature type="domain" description="Glycosyl-hydrolase 97 C-terminal oligomerisation" evidence="4">
    <location>
        <begin position="572"/>
        <end position="672"/>
    </location>
</feature>
<dbReference type="RefSeq" id="WP_072716389.1">
    <property type="nucleotide sequence ID" value="NZ_FRAU01000010.1"/>
</dbReference>
<evidence type="ECO:0000313" key="6">
    <source>
        <dbReference type="Proteomes" id="UP000185812"/>
    </source>
</evidence>
<accession>A0A1M6XB93</accession>
<protein>
    <submittedName>
        <fullName evidence="5">Alpha-glucosidase</fullName>
    </submittedName>
</protein>
<keyword evidence="6" id="KW-1185">Reference proteome</keyword>
<dbReference type="InterPro" id="IPR013785">
    <property type="entry name" value="Aldolase_TIM"/>
</dbReference>
<dbReference type="Proteomes" id="UP000185812">
    <property type="component" value="Unassembled WGS sequence"/>
</dbReference>
<dbReference type="PANTHER" id="PTHR35803">
    <property type="entry name" value="GLUCAN 1,4-ALPHA-GLUCOSIDASE SUSB-RELATED"/>
    <property type="match status" value="1"/>
</dbReference>
<dbReference type="AlphaFoldDB" id="A0A1M6XB93"/>
<gene>
    <name evidence="5" type="ORF">SAMN04488087_2576</name>
</gene>
<evidence type="ECO:0000259" key="2">
    <source>
        <dbReference type="Pfam" id="PF10566"/>
    </source>
</evidence>
<dbReference type="STRING" id="633813.SAMN04488087_2576"/>